<comment type="caution">
    <text evidence="2">The sequence shown here is derived from an EMBL/GenBank/DDBJ whole genome shotgun (WGS) entry which is preliminary data.</text>
</comment>
<evidence type="ECO:0000313" key="2">
    <source>
        <dbReference type="EMBL" id="CAB4011304.1"/>
    </source>
</evidence>
<gene>
    <name evidence="2" type="ORF">PACLA_8A003469</name>
</gene>
<evidence type="ECO:0000256" key="1">
    <source>
        <dbReference type="SAM" id="MobiDB-lite"/>
    </source>
</evidence>
<feature type="compositionally biased region" description="Polar residues" evidence="1">
    <location>
        <begin position="1"/>
        <end position="12"/>
    </location>
</feature>
<feature type="region of interest" description="Disordered" evidence="1">
    <location>
        <begin position="1"/>
        <end position="22"/>
    </location>
</feature>
<organism evidence="2 3">
    <name type="scientific">Paramuricea clavata</name>
    <name type="common">Red gorgonian</name>
    <name type="synonym">Violescent sea-whip</name>
    <dbReference type="NCBI Taxonomy" id="317549"/>
    <lineage>
        <taxon>Eukaryota</taxon>
        <taxon>Metazoa</taxon>
        <taxon>Cnidaria</taxon>
        <taxon>Anthozoa</taxon>
        <taxon>Octocorallia</taxon>
        <taxon>Malacalcyonacea</taxon>
        <taxon>Plexauridae</taxon>
        <taxon>Paramuricea</taxon>
    </lineage>
</organism>
<name>A0A7D9IR08_PARCT</name>
<reference evidence="2" key="1">
    <citation type="submission" date="2020-04" db="EMBL/GenBank/DDBJ databases">
        <authorList>
            <person name="Alioto T."/>
            <person name="Alioto T."/>
            <person name="Gomez Garrido J."/>
        </authorList>
    </citation>
    <scope>NUCLEOTIDE SEQUENCE</scope>
    <source>
        <strain evidence="2">A484AB</strain>
    </source>
</reference>
<sequence length="170" mass="19750">MASRSLKPTRQSMVKCKKQEGQADRETRAFVALQNRKISRKNDIEKKRGIPLMEISIIENEAQNGQEQSKTEKGIFYQFRRIFHVVMVKSSPDQSLRGHVHPDSIYILIFNLKGKISVMLIVESPSPVVHYWCQQYRVGGINIKKLFPESLTQRDFFEGNWLYLDTGPHN</sequence>
<dbReference type="Proteomes" id="UP001152795">
    <property type="component" value="Unassembled WGS sequence"/>
</dbReference>
<dbReference type="EMBL" id="CACRXK020007105">
    <property type="protein sequence ID" value="CAB4011304.1"/>
    <property type="molecule type" value="Genomic_DNA"/>
</dbReference>
<accession>A0A7D9IR08</accession>
<evidence type="ECO:0000313" key="3">
    <source>
        <dbReference type="Proteomes" id="UP001152795"/>
    </source>
</evidence>
<dbReference type="AlphaFoldDB" id="A0A7D9IR08"/>
<keyword evidence="3" id="KW-1185">Reference proteome</keyword>
<protein>
    <submittedName>
        <fullName evidence="2">Uncharacterized protein</fullName>
    </submittedName>
</protein>
<proteinExistence type="predicted"/>